<feature type="transmembrane region" description="Helical" evidence="2">
    <location>
        <begin position="57"/>
        <end position="84"/>
    </location>
</feature>
<feature type="region of interest" description="Disordered" evidence="1">
    <location>
        <begin position="111"/>
        <end position="150"/>
    </location>
</feature>
<dbReference type="AlphaFoldDB" id="A0A974XYP0"/>
<keyword evidence="2" id="KW-0472">Membrane</keyword>
<dbReference type="KEGG" id="lsf:I8J32_016320"/>
<gene>
    <name evidence="3" type="ORF">I8J32_016320</name>
</gene>
<dbReference type="Proteomes" id="UP000639274">
    <property type="component" value="Chromosome"/>
</dbReference>
<organism evidence="3 4">
    <name type="scientific">Agrilutibacter solisilvae</name>
    <dbReference type="NCBI Taxonomy" id="2763317"/>
    <lineage>
        <taxon>Bacteria</taxon>
        <taxon>Pseudomonadati</taxon>
        <taxon>Pseudomonadota</taxon>
        <taxon>Gammaproteobacteria</taxon>
        <taxon>Lysobacterales</taxon>
        <taxon>Lysobacteraceae</taxon>
        <taxon>Agrilutibacter</taxon>
    </lineage>
</organism>
<keyword evidence="4" id="KW-1185">Reference proteome</keyword>
<accession>A0A974XYP0</accession>
<name>A0A974XYP0_9GAMM</name>
<evidence type="ECO:0000256" key="1">
    <source>
        <dbReference type="SAM" id="MobiDB-lite"/>
    </source>
</evidence>
<keyword evidence="2" id="KW-0812">Transmembrane</keyword>
<sequence length="353" mass="36124">MTSHDPREPLDADERELAGRLSRLGPVDGPSPALDARILAAAHAAAATRTRPARRRWAAWAVPPAAITGVGVAAACVLALGVVWQMRPRVSMAPVAAESTEEVFIAAEPAGSRAPVDNPPPFEAAADAATAAAPPQPQARARAGDEYAQAKAATEAAPAVAQESDAAAAPFAVAPSGSAAAAAPSYEGFSGNAAANARADKALADDAAASTGAAAAVEEAARQERRATYTSAARATAERGLRAPPAAQAAPPAAPAPAPAREAAAFPQDEAEAPTELDAISVTGSRIAAPDLAAIPARDDARLKREDWLDRIRARRDAGDRVAARESLRLFRRAYPQVRLPEDLRSLATDAAP</sequence>
<keyword evidence="2" id="KW-1133">Transmembrane helix</keyword>
<protein>
    <submittedName>
        <fullName evidence="3">Uncharacterized protein</fullName>
    </submittedName>
</protein>
<feature type="compositionally biased region" description="Low complexity" evidence="1">
    <location>
        <begin position="123"/>
        <end position="141"/>
    </location>
</feature>
<dbReference type="RefSeq" id="WP_200613625.1">
    <property type="nucleotide sequence ID" value="NZ_CP071518.1"/>
</dbReference>
<dbReference type="EMBL" id="CP071518">
    <property type="protein sequence ID" value="QSX78222.1"/>
    <property type="molecule type" value="Genomic_DNA"/>
</dbReference>
<evidence type="ECO:0000313" key="3">
    <source>
        <dbReference type="EMBL" id="QSX78222.1"/>
    </source>
</evidence>
<reference evidence="3 4" key="1">
    <citation type="submission" date="2021-03" db="EMBL/GenBank/DDBJ databases">
        <title>Lysobacter sp. nov. isolated from soil of gangwondo yeongwol, south Korea.</title>
        <authorList>
            <person name="Kim K.R."/>
            <person name="Kim K.H."/>
            <person name="Jeon C.O."/>
        </authorList>
    </citation>
    <scope>NUCLEOTIDE SEQUENCE [LARGE SCALE GENOMIC DNA]</scope>
    <source>
        <strain evidence="3 4">R19</strain>
    </source>
</reference>
<feature type="region of interest" description="Disordered" evidence="1">
    <location>
        <begin position="209"/>
        <end position="274"/>
    </location>
</feature>
<evidence type="ECO:0000313" key="4">
    <source>
        <dbReference type="Proteomes" id="UP000639274"/>
    </source>
</evidence>
<feature type="compositionally biased region" description="Low complexity" evidence="1">
    <location>
        <begin position="209"/>
        <end position="218"/>
    </location>
</feature>
<evidence type="ECO:0000256" key="2">
    <source>
        <dbReference type="SAM" id="Phobius"/>
    </source>
</evidence>
<proteinExistence type="predicted"/>